<keyword evidence="6 10" id="KW-0472">Membrane</keyword>
<evidence type="ECO:0000256" key="4">
    <source>
        <dbReference type="ARBA" id="ARBA00022692"/>
    </source>
</evidence>
<evidence type="ECO:0000256" key="3">
    <source>
        <dbReference type="ARBA" id="ARBA00022500"/>
    </source>
</evidence>
<evidence type="ECO:0000313" key="13">
    <source>
        <dbReference type="EMBL" id="TDK36729.1"/>
    </source>
</evidence>
<feature type="transmembrane region" description="Helical" evidence="10">
    <location>
        <begin position="188"/>
        <end position="210"/>
    </location>
</feature>
<dbReference type="Proteomes" id="UP000295238">
    <property type="component" value="Unassembled WGS sequence"/>
</dbReference>
<evidence type="ECO:0000256" key="1">
    <source>
        <dbReference type="ARBA" id="ARBA00004651"/>
    </source>
</evidence>
<organism evidence="13 14">
    <name type="scientific">Rhizobium deserti</name>
    <dbReference type="NCBI Taxonomy" id="2547961"/>
    <lineage>
        <taxon>Bacteria</taxon>
        <taxon>Pseudomonadati</taxon>
        <taxon>Pseudomonadota</taxon>
        <taxon>Alphaproteobacteria</taxon>
        <taxon>Hyphomicrobiales</taxon>
        <taxon>Rhizobiaceae</taxon>
        <taxon>Rhizobium/Agrobacterium group</taxon>
        <taxon>Rhizobium</taxon>
    </lineage>
</organism>
<feature type="domain" description="Methyl-accepting transducer" evidence="11">
    <location>
        <begin position="348"/>
        <end position="577"/>
    </location>
</feature>
<evidence type="ECO:0000256" key="5">
    <source>
        <dbReference type="ARBA" id="ARBA00022989"/>
    </source>
</evidence>
<proteinExistence type="inferred from homology"/>
<evidence type="ECO:0000313" key="14">
    <source>
        <dbReference type="Proteomes" id="UP000295238"/>
    </source>
</evidence>
<keyword evidence="8" id="KW-0807">Transducer</keyword>
<dbReference type="Gene3D" id="3.30.450.20">
    <property type="entry name" value="PAS domain"/>
    <property type="match status" value="1"/>
</dbReference>
<dbReference type="InterPro" id="IPR033480">
    <property type="entry name" value="sCache_2"/>
</dbReference>
<dbReference type="Gene3D" id="6.10.340.10">
    <property type="match status" value="1"/>
</dbReference>
<evidence type="ECO:0000259" key="11">
    <source>
        <dbReference type="PROSITE" id="PS50111"/>
    </source>
</evidence>
<feature type="transmembrane region" description="Helical" evidence="10">
    <location>
        <begin position="6"/>
        <end position="30"/>
    </location>
</feature>
<feature type="domain" description="HAMP" evidence="12">
    <location>
        <begin position="292"/>
        <end position="343"/>
    </location>
</feature>
<dbReference type="CDD" id="cd11386">
    <property type="entry name" value="MCP_signal"/>
    <property type="match status" value="1"/>
</dbReference>
<dbReference type="InterPro" id="IPR004089">
    <property type="entry name" value="MCPsignal_dom"/>
</dbReference>
<dbReference type="PANTHER" id="PTHR43531">
    <property type="entry name" value="PROTEIN ICFG"/>
    <property type="match status" value="1"/>
</dbReference>
<dbReference type="GO" id="GO:0004888">
    <property type="term" value="F:transmembrane signaling receptor activity"/>
    <property type="evidence" value="ECO:0007669"/>
    <property type="project" value="TreeGrafter"/>
</dbReference>
<dbReference type="OrthoDB" id="3378718at2"/>
<accession>A0A4R5UJ17</accession>
<dbReference type="GO" id="GO:0007165">
    <property type="term" value="P:signal transduction"/>
    <property type="evidence" value="ECO:0007669"/>
    <property type="project" value="UniProtKB-KW"/>
</dbReference>
<evidence type="ECO:0000259" key="12">
    <source>
        <dbReference type="PROSITE" id="PS50885"/>
    </source>
</evidence>
<dbReference type="SUPFAM" id="SSF58104">
    <property type="entry name" value="Methyl-accepting chemotaxis protein (MCP) signaling domain"/>
    <property type="match status" value="1"/>
</dbReference>
<feature type="region of interest" description="Disordered" evidence="9">
    <location>
        <begin position="271"/>
        <end position="295"/>
    </location>
</feature>
<evidence type="ECO:0000256" key="6">
    <source>
        <dbReference type="ARBA" id="ARBA00023136"/>
    </source>
</evidence>
<dbReference type="RefSeq" id="WP_133315447.1">
    <property type="nucleotide sequence ID" value="NZ_SMTL01000002.1"/>
</dbReference>
<dbReference type="PANTHER" id="PTHR43531:SF11">
    <property type="entry name" value="METHYL-ACCEPTING CHEMOTAXIS PROTEIN 3"/>
    <property type="match status" value="1"/>
</dbReference>
<dbReference type="InterPro" id="IPR003660">
    <property type="entry name" value="HAMP_dom"/>
</dbReference>
<evidence type="ECO:0000256" key="8">
    <source>
        <dbReference type="PROSITE-ProRule" id="PRU00284"/>
    </source>
</evidence>
<feature type="compositionally biased region" description="Basic and acidic residues" evidence="9">
    <location>
        <begin position="271"/>
        <end position="285"/>
    </location>
</feature>
<comment type="caution">
    <text evidence="13">The sequence shown here is derived from an EMBL/GenBank/DDBJ whole genome shotgun (WGS) entry which is preliminary data.</text>
</comment>
<dbReference type="SMART" id="SM00283">
    <property type="entry name" value="MA"/>
    <property type="match status" value="1"/>
</dbReference>
<comment type="similarity">
    <text evidence="7">Belongs to the methyl-accepting chemotaxis (MCP) protein family.</text>
</comment>
<sequence length="610" mass="65527">MQRLTISVRLYSLVVLSLVILGGAMTFSLFQAYRSSEHERKAGLAQMNDIALTVLKKYQGLETAGTMSREQAQTEAKAIIGAMRYGDGSGYFWINDMQPRMVMHPIKPELNGSDLTQNKDPNGKFLFVEFVNVVKASGKGFVDYYWPKPGAEQPVEKYSHVAGFVPWGWVVGTGVYVDDLHAMFRRDALNFSGIFAIGALILVGGAWIAVKSVTGPLGKVKQVLQKIATGETGVAVPCTQEKNEIGDMARALLVLRDSVEERSTLQAREAEQQRMIAQERSENERSMSGAAQRQSHAMQELGRALEGLAAGDLSVSVNDIGADYAKIQHDFNAAVGALKDAVAAISDTSLVVRDSASDISGATGNLAKRTEQQAAALEETAAALDEITATVRTASERAREARSMVSETKQSASRSGDIVRNAIDAMGRIEDSSSKISQIISVIDEIAFQTNLLALNAGVEAARAGEAGRGFAVVAQEVRELAQRSANAAKEIKTLIGNSTREVEGGVVLVRSTGDALVEIATLVERVNAHVEMIATAAQEQSAGLQEINKSVNHMDQMTQQNAAMVEETTAASQVLAEQSLHLQELLAAFRLDARSDGHSRAQSGRAYAA</sequence>
<comment type="subcellular location">
    <subcellularLocation>
        <location evidence="1">Cell membrane</location>
        <topology evidence="1">Multi-pass membrane protein</topology>
    </subcellularLocation>
</comment>
<dbReference type="FunFam" id="1.10.287.950:FF:000001">
    <property type="entry name" value="Methyl-accepting chemotaxis sensory transducer"/>
    <property type="match status" value="1"/>
</dbReference>
<keyword evidence="14" id="KW-1185">Reference proteome</keyword>
<keyword evidence="3" id="KW-0145">Chemotaxis</keyword>
<dbReference type="Pfam" id="PF00672">
    <property type="entry name" value="HAMP"/>
    <property type="match status" value="1"/>
</dbReference>
<dbReference type="SMART" id="SM00304">
    <property type="entry name" value="HAMP"/>
    <property type="match status" value="2"/>
</dbReference>
<evidence type="ECO:0000256" key="7">
    <source>
        <dbReference type="ARBA" id="ARBA00029447"/>
    </source>
</evidence>
<evidence type="ECO:0000256" key="9">
    <source>
        <dbReference type="SAM" id="MobiDB-lite"/>
    </source>
</evidence>
<dbReference type="Gene3D" id="1.10.287.950">
    <property type="entry name" value="Methyl-accepting chemotaxis protein"/>
    <property type="match status" value="1"/>
</dbReference>
<name>A0A4R5UJ17_9HYPH</name>
<keyword evidence="4 10" id="KW-0812">Transmembrane</keyword>
<dbReference type="AlphaFoldDB" id="A0A4R5UJ17"/>
<dbReference type="GO" id="GO:0006935">
    <property type="term" value="P:chemotaxis"/>
    <property type="evidence" value="ECO:0007669"/>
    <property type="project" value="UniProtKB-KW"/>
</dbReference>
<dbReference type="Pfam" id="PF00015">
    <property type="entry name" value="MCPsignal"/>
    <property type="match status" value="1"/>
</dbReference>
<dbReference type="EMBL" id="SMTL01000002">
    <property type="protein sequence ID" value="TDK36729.1"/>
    <property type="molecule type" value="Genomic_DNA"/>
</dbReference>
<keyword evidence="2" id="KW-1003">Cell membrane</keyword>
<dbReference type="PROSITE" id="PS50111">
    <property type="entry name" value="CHEMOTAXIS_TRANSDUC_2"/>
    <property type="match status" value="1"/>
</dbReference>
<keyword evidence="5 10" id="KW-1133">Transmembrane helix</keyword>
<dbReference type="GO" id="GO:0005886">
    <property type="term" value="C:plasma membrane"/>
    <property type="evidence" value="ECO:0007669"/>
    <property type="project" value="UniProtKB-SubCell"/>
</dbReference>
<dbReference type="SUPFAM" id="SSF158472">
    <property type="entry name" value="HAMP domain-like"/>
    <property type="match status" value="1"/>
</dbReference>
<dbReference type="PROSITE" id="PS50885">
    <property type="entry name" value="HAMP"/>
    <property type="match status" value="2"/>
</dbReference>
<reference evidence="13 14" key="1">
    <citation type="submission" date="2019-03" db="EMBL/GenBank/DDBJ databases">
        <title>Rhizobium sp. nov., an bacterium isolated from biocrust in Mu Us Desert.</title>
        <authorList>
            <person name="Lixiong L."/>
        </authorList>
    </citation>
    <scope>NUCLEOTIDE SEQUENCE [LARGE SCALE GENOMIC DNA]</scope>
    <source>
        <strain evidence="13 14">SPY-1</strain>
    </source>
</reference>
<dbReference type="InterPro" id="IPR051310">
    <property type="entry name" value="MCP_chemotaxis"/>
</dbReference>
<dbReference type="Pfam" id="PF17200">
    <property type="entry name" value="sCache_2"/>
    <property type="match status" value="1"/>
</dbReference>
<evidence type="ECO:0000256" key="10">
    <source>
        <dbReference type="SAM" id="Phobius"/>
    </source>
</evidence>
<dbReference type="SMART" id="SM01049">
    <property type="entry name" value="Cache_2"/>
    <property type="match status" value="1"/>
</dbReference>
<feature type="domain" description="HAMP" evidence="12">
    <location>
        <begin position="211"/>
        <end position="264"/>
    </location>
</feature>
<gene>
    <name evidence="13" type="ORF">E2F50_07340</name>
</gene>
<protein>
    <submittedName>
        <fullName evidence="13">HAMP domain-containing protein</fullName>
    </submittedName>
</protein>
<evidence type="ECO:0000256" key="2">
    <source>
        <dbReference type="ARBA" id="ARBA00022475"/>
    </source>
</evidence>